<dbReference type="Pfam" id="PF03812">
    <property type="entry name" value="KdgT"/>
    <property type="match status" value="1"/>
</dbReference>
<keyword evidence="7 10" id="KW-1133">Transmembrane helix</keyword>
<evidence type="ECO:0000256" key="1">
    <source>
        <dbReference type="ARBA" id="ARBA00006430"/>
    </source>
</evidence>
<dbReference type="GO" id="GO:0015649">
    <property type="term" value="F:2-keto-3-deoxygluconate:proton symporter activity"/>
    <property type="evidence" value="ECO:0007669"/>
    <property type="project" value="InterPro"/>
</dbReference>
<proteinExistence type="inferred from homology"/>
<gene>
    <name evidence="11" type="ORF">JGS22_025220</name>
</gene>
<keyword evidence="8 10" id="KW-0472">Membrane</keyword>
<keyword evidence="12" id="KW-1185">Reference proteome</keyword>
<evidence type="ECO:0000313" key="11">
    <source>
        <dbReference type="EMBL" id="MBU7600831.1"/>
    </source>
</evidence>
<comment type="caution">
    <text evidence="11">The sequence shown here is derived from an EMBL/GenBank/DDBJ whole genome shotgun (WGS) entry which is preliminary data.</text>
</comment>
<organism evidence="11 12">
    <name type="scientific">Streptomyces tardus</name>
    <dbReference type="NCBI Taxonomy" id="2780544"/>
    <lineage>
        <taxon>Bacteria</taxon>
        <taxon>Bacillati</taxon>
        <taxon>Actinomycetota</taxon>
        <taxon>Actinomycetes</taxon>
        <taxon>Kitasatosporales</taxon>
        <taxon>Streptomycetaceae</taxon>
        <taxon>Streptomyces</taxon>
    </lineage>
</organism>
<feature type="transmembrane region" description="Helical" evidence="10">
    <location>
        <begin position="215"/>
        <end position="234"/>
    </location>
</feature>
<dbReference type="InterPro" id="IPR004684">
    <property type="entry name" value="2keto-3dGluconate_permease"/>
</dbReference>
<evidence type="ECO:0000256" key="10">
    <source>
        <dbReference type="SAM" id="Phobius"/>
    </source>
</evidence>
<evidence type="ECO:0000256" key="9">
    <source>
        <dbReference type="SAM" id="MobiDB-lite"/>
    </source>
</evidence>
<evidence type="ECO:0000256" key="5">
    <source>
        <dbReference type="ARBA" id="ARBA00022692"/>
    </source>
</evidence>
<comment type="similarity">
    <text evidence="1">Belongs to the KdgT transporter family.</text>
</comment>
<evidence type="ECO:0000256" key="3">
    <source>
        <dbReference type="ARBA" id="ARBA00022475"/>
    </source>
</evidence>
<dbReference type="EMBL" id="JAELVF020000004">
    <property type="protein sequence ID" value="MBU7600831.1"/>
    <property type="molecule type" value="Genomic_DNA"/>
</dbReference>
<evidence type="ECO:0000256" key="4">
    <source>
        <dbReference type="ARBA" id="ARBA00022597"/>
    </source>
</evidence>
<feature type="transmembrane region" description="Helical" evidence="10">
    <location>
        <begin position="95"/>
        <end position="118"/>
    </location>
</feature>
<feature type="transmembrane region" description="Helical" evidence="10">
    <location>
        <begin position="246"/>
        <end position="267"/>
    </location>
</feature>
<keyword evidence="2" id="KW-0813">Transport</keyword>
<sequence length="392" mass="38887">MNRLPGGLMLVPLILGSIMGTFAMPALEIGSFTTALFKDGAMALIALLIFATGTHVTARTSGPVLAHAAVILTAKSLIPAGAVVLLGLAVGIDGIAGVSILALLVAVDNSNGGLWLAFTGRYGDKRDRGAYLASAINDGPFFSMLFLGMSGLAAIPGTLLLAAVVPFLLGMLVGNLDPKWRDIMRSTPNIVIPFFAFGLGTGIDLGAVVKGGASGLVVGAVVTPFTGALVYFGYRCVLRRGDKSGLGFAAATTAGNAIATPAIVGAADPKFAPYVETATAQVAASALITAVLAPLLASWVLKREGGLTVVDEDGNLLDEESGADPAAGGVPEGGAGASRDGAAAAPNRAAPDTAPNATTDTATDTAQGGGSGGSSAAPSSRDSGEPDGEARA</sequence>
<keyword evidence="4" id="KW-0762">Sugar transport</keyword>
<evidence type="ECO:0000256" key="6">
    <source>
        <dbReference type="ARBA" id="ARBA00022847"/>
    </source>
</evidence>
<protein>
    <submittedName>
        <fullName evidence="11">2-keto-3-deoxygluconate permease</fullName>
    </submittedName>
</protein>
<evidence type="ECO:0000256" key="2">
    <source>
        <dbReference type="ARBA" id="ARBA00022448"/>
    </source>
</evidence>
<feature type="transmembrane region" description="Helical" evidence="10">
    <location>
        <begin position="6"/>
        <end position="27"/>
    </location>
</feature>
<dbReference type="Proteomes" id="UP000694501">
    <property type="component" value="Unassembled WGS sequence"/>
</dbReference>
<feature type="transmembrane region" description="Helical" evidence="10">
    <location>
        <begin position="141"/>
        <end position="169"/>
    </location>
</feature>
<reference evidence="11" key="1">
    <citation type="submission" date="2021-06" db="EMBL/GenBank/DDBJ databases">
        <title>Sequencing of actinobacteria type strains.</title>
        <authorList>
            <person name="Nguyen G.-S."/>
            <person name="Wentzel A."/>
        </authorList>
    </citation>
    <scope>NUCLEOTIDE SEQUENCE</scope>
    <source>
        <strain evidence="11">P38-E01</strain>
    </source>
</reference>
<feature type="transmembrane region" description="Helical" evidence="10">
    <location>
        <begin position="279"/>
        <end position="301"/>
    </location>
</feature>
<keyword evidence="6" id="KW-0769">Symport</keyword>
<evidence type="ECO:0000256" key="8">
    <source>
        <dbReference type="ARBA" id="ARBA00023136"/>
    </source>
</evidence>
<name>A0A949NAM4_9ACTN</name>
<accession>A0A949NAM4</accession>
<dbReference type="GO" id="GO:0016020">
    <property type="term" value="C:membrane"/>
    <property type="evidence" value="ECO:0007669"/>
    <property type="project" value="InterPro"/>
</dbReference>
<feature type="transmembrane region" description="Helical" evidence="10">
    <location>
        <begin position="39"/>
        <end position="58"/>
    </location>
</feature>
<feature type="transmembrane region" description="Helical" evidence="10">
    <location>
        <begin position="190"/>
        <end position="209"/>
    </location>
</feature>
<dbReference type="AlphaFoldDB" id="A0A949NAM4"/>
<keyword evidence="3" id="KW-1003">Cell membrane</keyword>
<keyword evidence="5 10" id="KW-0812">Transmembrane</keyword>
<evidence type="ECO:0000256" key="7">
    <source>
        <dbReference type="ARBA" id="ARBA00022989"/>
    </source>
</evidence>
<feature type="compositionally biased region" description="Basic and acidic residues" evidence="9">
    <location>
        <begin position="382"/>
        <end position="392"/>
    </location>
</feature>
<evidence type="ECO:0000313" key="12">
    <source>
        <dbReference type="Proteomes" id="UP000694501"/>
    </source>
</evidence>
<feature type="region of interest" description="Disordered" evidence="9">
    <location>
        <begin position="316"/>
        <end position="392"/>
    </location>
</feature>
<feature type="compositionally biased region" description="Low complexity" evidence="9">
    <location>
        <begin position="337"/>
        <end position="366"/>
    </location>
</feature>